<accession>A0ABD3V875</accession>
<feature type="domain" description="Mab-21-like HhH/H2TH-like" evidence="3">
    <location>
        <begin position="245"/>
        <end position="326"/>
    </location>
</feature>
<dbReference type="InterPro" id="IPR046906">
    <property type="entry name" value="Mab-21_HhH/H2TH-like"/>
</dbReference>
<feature type="domain" description="Mab-21-like nucleotidyltransferase" evidence="2">
    <location>
        <begin position="145"/>
        <end position="235"/>
    </location>
</feature>
<keyword evidence="5" id="KW-1185">Reference proteome</keyword>
<reference evidence="4 5" key="1">
    <citation type="submission" date="2024-11" db="EMBL/GenBank/DDBJ databases">
        <title>Chromosome-level genome assembly of the freshwater bivalve Anodonta woodiana.</title>
        <authorList>
            <person name="Chen X."/>
        </authorList>
    </citation>
    <scope>NUCLEOTIDE SEQUENCE [LARGE SCALE GENOMIC DNA]</scope>
    <source>
        <strain evidence="4">MN2024</strain>
        <tissue evidence="4">Gills</tissue>
    </source>
</reference>
<gene>
    <name evidence="4" type="ORF">ACJMK2_012442</name>
</gene>
<protein>
    <recommendedName>
        <fullName evidence="6">Mab-21-like HhH/H2TH-like domain-containing protein</fullName>
    </recommendedName>
</protein>
<evidence type="ECO:0000259" key="3">
    <source>
        <dbReference type="Pfam" id="PF20266"/>
    </source>
</evidence>
<comment type="caution">
    <text evidence="4">The sequence shown here is derived from an EMBL/GenBank/DDBJ whole genome shotgun (WGS) entry which is preliminary data.</text>
</comment>
<dbReference type="InterPro" id="IPR024810">
    <property type="entry name" value="MAB21L/cGLR"/>
</dbReference>
<dbReference type="PANTHER" id="PTHR10656:SF69">
    <property type="entry name" value="MAB-21-LIKE HHH_H2TH-LIKE DOMAIN-CONTAINING PROTEIN"/>
    <property type="match status" value="1"/>
</dbReference>
<evidence type="ECO:0000313" key="5">
    <source>
        <dbReference type="Proteomes" id="UP001634394"/>
    </source>
</evidence>
<organism evidence="4 5">
    <name type="scientific">Sinanodonta woodiana</name>
    <name type="common">Chinese pond mussel</name>
    <name type="synonym">Anodonta woodiana</name>
    <dbReference type="NCBI Taxonomy" id="1069815"/>
    <lineage>
        <taxon>Eukaryota</taxon>
        <taxon>Metazoa</taxon>
        <taxon>Spiralia</taxon>
        <taxon>Lophotrochozoa</taxon>
        <taxon>Mollusca</taxon>
        <taxon>Bivalvia</taxon>
        <taxon>Autobranchia</taxon>
        <taxon>Heteroconchia</taxon>
        <taxon>Palaeoheterodonta</taxon>
        <taxon>Unionida</taxon>
        <taxon>Unionoidea</taxon>
        <taxon>Unionidae</taxon>
        <taxon>Unioninae</taxon>
        <taxon>Sinanodonta</taxon>
    </lineage>
</organism>
<dbReference type="InterPro" id="IPR046903">
    <property type="entry name" value="Mab-21-like_nuc_Trfase"/>
</dbReference>
<dbReference type="Pfam" id="PF20266">
    <property type="entry name" value="Mab-21_C"/>
    <property type="match status" value="1"/>
</dbReference>
<dbReference type="Gene3D" id="1.10.1410.40">
    <property type="match status" value="1"/>
</dbReference>
<dbReference type="Proteomes" id="UP001634394">
    <property type="component" value="Unassembled WGS sequence"/>
</dbReference>
<evidence type="ECO:0000256" key="1">
    <source>
        <dbReference type="ARBA" id="ARBA00008307"/>
    </source>
</evidence>
<name>A0ABD3V875_SINWO</name>
<dbReference type="EMBL" id="JBJQND010000013">
    <property type="protein sequence ID" value="KAL3857807.1"/>
    <property type="molecule type" value="Genomic_DNA"/>
</dbReference>
<dbReference type="AlphaFoldDB" id="A0ABD3V875"/>
<dbReference type="SMART" id="SM01265">
    <property type="entry name" value="Mab-21"/>
    <property type="match status" value="1"/>
</dbReference>
<dbReference type="PANTHER" id="PTHR10656">
    <property type="entry name" value="CELL FATE DETERMINING PROTEIN MAB21-RELATED"/>
    <property type="match status" value="1"/>
</dbReference>
<comment type="similarity">
    <text evidence="1">Belongs to the mab-21 family.</text>
</comment>
<dbReference type="Pfam" id="PF03281">
    <property type="entry name" value="Mab-21"/>
    <property type="match status" value="1"/>
</dbReference>
<evidence type="ECO:0008006" key="6">
    <source>
        <dbReference type="Google" id="ProtNLM"/>
    </source>
</evidence>
<proteinExistence type="inferred from homology"/>
<sequence>MTWNIPEYFKEVSLRLNGVLDAIGLREDIRWKRINMWIQSEEAQACNFGNGSHLFGSQAEGTTTPGLQSDVDTFFPLSTTAVHAVENWVLYTNSVLVVSDENTPPGFVKLQPIENDLQTTGIYCKSDRYGRSVLCNDYFEMRNDEWERHGPATTYHAYNSVTKLSFDIVLGIKLYAWPDQASHWLTRNRRYNWPSQEMIVLIQQTGALLVPVGHKHSQEQHLEWRISISYGEKLLVWFFNSTQYKCYILLKMINKTFIKPVVGDDTLSSYHFKTCMFHLIENTPATIWQPENLLLCVEMCLRLVYVWVEGEICPNYFIPEENMFQCKIYGHISRQLLRVLSNLLNEGCIYLVRISCDNIGEKLVRACQTPLKELKLQGEDAREVIFTSAIMLRVCIQRTVQYAFSNDWIFYSRVTVRRFFCHKPRREVHTILRTFLCSFIGSKLAAQSLIDENLDNHSLDMAQEFLLWGSSSDVTSGKLKLAAFYLVQDNLNICKDVLNEIHEKYSYKILDQNNKSRHMLQAILSENLSTSQLISQYIAFPVHYHPSEMNITPKALIIEMFRSTGSDEVFSHKNYLRKLASVDPKVYLYFLDFLCYHRQNKRLHKVVALNNMIFVIQHERLDFMDTALNLLAYCLIQEGIFLGAYNILCKSMKLKKALNASKWQITTILNHSFRFRRSEQLYG</sequence>
<evidence type="ECO:0000259" key="2">
    <source>
        <dbReference type="Pfam" id="PF03281"/>
    </source>
</evidence>
<evidence type="ECO:0000313" key="4">
    <source>
        <dbReference type="EMBL" id="KAL3857807.1"/>
    </source>
</evidence>